<keyword evidence="3 5" id="KW-0949">S-adenosyl-L-methionine</keyword>
<dbReference type="SUPFAM" id="SSF53335">
    <property type="entry name" value="S-adenosyl-L-methionine-dependent methyltransferases"/>
    <property type="match status" value="1"/>
</dbReference>
<dbReference type="AlphaFoldDB" id="A0A9X3ZJP9"/>
<feature type="binding site" evidence="5">
    <location>
        <position position="188"/>
    </location>
    <ligand>
        <name>S-adenosyl-L-methionine</name>
        <dbReference type="ChEBI" id="CHEBI:59789"/>
    </ligand>
</feature>
<dbReference type="Gene3D" id="1.10.8.10">
    <property type="entry name" value="DNA helicase RuvA subunit, C-terminal domain"/>
    <property type="match status" value="1"/>
</dbReference>
<dbReference type="PANTHER" id="PTHR18895:SF74">
    <property type="entry name" value="MTRF1L RELEASE FACTOR GLUTAMINE METHYLTRANSFERASE"/>
    <property type="match status" value="1"/>
</dbReference>
<gene>
    <name evidence="5 8" type="primary">prmC</name>
    <name evidence="8" type="ORF">OQ273_23125</name>
</gene>
<evidence type="ECO:0000259" key="6">
    <source>
        <dbReference type="Pfam" id="PF05175"/>
    </source>
</evidence>
<sequence>MPEANRFAAVGEMTRNALIKNLSVRFEETHLPQPGDDARALVCGLLDLDLTDLVLAGKEAVSEDDVARILSAAERRCRHEPVHRILGWRAFYGRDFLLSPETLEPRPDTETLVSAVLPLSRSVIAARGRCRVIDLGTGTGAIGLTLLCELPQAEGTGTDISQDALATARRNAQRLGVSDRFRTICGNWFDAVEGEYDLVVSNPPYIRHGVIATLDEDVRGFDPVVALDGGVDGLDGYRSIAAGAMSHLAPGGHIAVETGYDQQDAVCGIFQDHHFRCLERITDFGGNDRVLIFSRKPQA</sequence>
<dbReference type="PROSITE" id="PS00092">
    <property type="entry name" value="N6_MTASE"/>
    <property type="match status" value="1"/>
</dbReference>
<evidence type="ECO:0000256" key="4">
    <source>
        <dbReference type="ARBA" id="ARBA00048391"/>
    </source>
</evidence>
<reference evidence="8" key="1">
    <citation type="submission" date="2022-11" db="EMBL/GenBank/DDBJ databases">
        <title>Draft genome sequence of Hoeflea poritis E7-10 and Hoeflea prorocentri PM5-8, separated from scleractinian coral Porites lutea and marine dinoflagellate.</title>
        <authorList>
            <person name="Zhang G."/>
            <person name="Wei Q."/>
            <person name="Cai L."/>
        </authorList>
    </citation>
    <scope>NUCLEOTIDE SEQUENCE</scope>
    <source>
        <strain evidence="8">PM5-8</strain>
    </source>
</reference>
<dbReference type="GO" id="GO:0102559">
    <property type="term" value="F:peptide chain release factor N(5)-glutamine methyltransferase activity"/>
    <property type="evidence" value="ECO:0007669"/>
    <property type="project" value="UniProtKB-EC"/>
</dbReference>
<evidence type="ECO:0000256" key="5">
    <source>
        <dbReference type="HAMAP-Rule" id="MF_02126"/>
    </source>
</evidence>
<accession>A0A9X3ZJP9</accession>
<dbReference type="InterPro" id="IPR050320">
    <property type="entry name" value="N5-glutamine_MTase"/>
</dbReference>
<dbReference type="PANTHER" id="PTHR18895">
    <property type="entry name" value="HEMK METHYLTRANSFERASE"/>
    <property type="match status" value="1"/>
</dbReference>
<feature type="domain" description="Release factor glutamine methyltransferase N-terminal" evidence="7">
    <location>
        <begin position="18"/>
        <end position="87"/>
    </location>
</feature>
<dbReference type="CDD" id="cd02440">
    <property type="entry name" value="AdoMet_MTases"/>
    <property type="match status" value="1"/>
</dbReference>
<evidence type="ECO:0000256" key="2">
    <source>
        <dbReference type="ARBA" id="ARBA00022679"/>
    </source>
</evidence>
<organism evidence="8 9">
    <name type="scientific">Hoeflea prorocentri</name>
    <dbReference type="NCBI Taxonomy" id="1922333"/>
    <lineage>
        <taxon>Bacteria</taxon>
        <taxon>Pseudomonadati</taxon>
        <taxon>Pseudomonadota</taxon>
        <taxon>Alphaproteobacteria</taxon>
        <taxon>Hyphomicrobiales</taxon>
        <taxon>Rhizobiaceae</taxon>
        <taxon>Hoeflea</taxon>
    </lineage>
</organism>
<dbReference type="HAMAP" id="MF_02126">
    <property type="entry name" value="RF_methyltr_PrmC"/>
    <property type="match status" value="1"/>
</dbReference>
<comment type="function">
    <text evidence="5">Methylates the class 1 translation termination release factors RF1/PrfA and RF2/PrfB on the glutamine residue of the universally conserved GGQ motif.</text>
</comment>
<comment type="caution">
    <text evidence="8">The sequence shown here is derived from an EMBL/GenBank/DDBJ whole genome shotgun (WGS) entry which is preliminary data.</text>
</comment>
<dbReference type="Gene3D" id="3.40.50.150">
    <property type="entry name" value="Vaccinia Virus protein VP39"/>
    <property type="match status" value="1"/>
</dbReference>
<dbReference type="InterPro" id="IPR040758">
    <property type="entry name" value="PrmC_N"/>
</dbReference>
<dbReference type="InterPro" id="IPR029063">
    <property type="entry name" value="SAM-dependent_MTases_sf"/>
</dbReference>
<evidence type="ECO:0000313" key="8">
    <source>
        <dbReference type="EMBL" id="MDA5401484.1"/>
    </source>
</evidence>
<dbReference type="GO" id="GO:0003676">
    <property type="term" value="F:nucleic acid binding"/>
    <property type="evidence" value="ECO:0007669"/>
    <property type="project" value="InterPro"/>
</dbReference>
<keyword evidence="9" id="KW-1185">Reference proteome</keyword>
<dbReference type="Pfam" id="PF05175">
    <property type="entry name" value="MTS"/>
    <property type="match status" value="1"/>
</dbReference>
<dbReference type="NCBIfam" id="TIGR00536">
    <property type="entry name" value="hemK_fam"/>
    <property type="match status" value="1"/>
</dbReference>
<feature type="binding site" evidence="5">
    <location>
        <position position="202"/>
    </location>
    <ligand>
        <name>S-adenosyl-L-methionine</name>
        <dbReference type="ChEBI" id="CHEBI:59789"/>
    </ligand>
</feature>
<protein>
    <recommendedName>
        <fullName evidence="5">Release factor glutamine methyltransferase</fullName>
        <shortName evidence="5">RF MTase</shortName>
        <ecNumber evidence="5">2.1.1.297</ecNumber>
    </recommendedName>
    <alternativeName>
        <fullName evidence="5">N5-glutamine methyltransferase PrmC</fullName>
    </alternativeName>
    <alternativeName>
        <fullName evidence="5">Protein-(glutamine-N5) MTase PrmC</fullName>
    </alternativeName>
    <alternativeName>
        <fullName evidence="5">Protein-glutamine N-methyltransferase PrmC</fullName>
    </alternativeName>
</protein>
<evidence type="ECO:0000313" key="9">
    <source>
        <dbReference type="Proteomes" id="UP001151234"/>
    </source>
</evidence>
<feature type="binding site" evidence="5">
    <location>
        <begin position="202"/>
        <end position="205"/>
    </location>
    <ligand>
        <name>substrate</name>
    </ligand>
</feature>
<dbReference type="Proteomes" id="UP001151234">
    <property type="component" value="Unassembled WGS sequence"/>
</dbReference>
<dbReference type="InterPro" id="IPR002052">
    <property type="entry name" value="DNA_methylase_N6_adenine_CS"/>
</dbReference>
<dbReference type="EC" id="2.1.1.297" evidence="5"/>
<dbReference type="GO" id="GO:0032259">
    <property type="term" value="P:methylation"/>
    <property type="evidence" value="ECO:0007669"/>
    <property type="project" value="UniProtKB-KW"/>
</dbReference>
<evidence type="ECO:0000256" key="1">
    <source>
        <dbReference type="ARBA" id="ARBA00022603"/>
    </source>
</evidence>
<dbReference type="NCBIfam" id="TIGR03534">
    <property type="entry name" value="RF_mod_PrmC"/>
    <property type="match status" value="1"/>
</dbReference>
<proteinExistence type="inferred from homology"/>
<evidence type="ECO:0000259" key="7">
    <source>
        <dbReference type="Pfam" id="PF17827"/>
    </source>
</evidence>
<dbReference type="EMBL" id="JAPJZI010000002">
    <property type="protein sequence ID" value="MDA5401484.1"/>
    <property type="molecule type" value="Genomic_DNA"/>
</dbReference>
<keyword evidence="1 5" id="KW-0489">Methyltransferase</keyword>
<feature type="binding site" evidence="5">
    <location>
        <position position="159"/>
    </location>
    <ligand>
        <name>S-adenosyl-L-methionine</name>
        <dbReference type="ChEBI" id="CHEBI:59789"/>
    </ligand>
</feature>
<comment type="similarity">
    <text evidence="5">Belongs to the protein N5-glutamine methyltransferase family. PrmC subfamily.</text>
</comment>
<feature type="domain" description="Methyltransferase small" evidence="6">
    <location>
        <begin position="129"/>
        <end position="208"/>
    </location>
</feature>
<dbReference type="Pfam" id="PF17827">
    <property type="entry name" value="PrmC_N"/>
    <property type="match status" value="1"/>
</dbReference>
<feature type="binding site" evidence="5">
    <location>
        <begin position="136"/>
        <end position="140"/>
    </location>
    <ligand>
        <name>S-adenosyl-L-methionine</name>
        <dbReference type="ChEBI" id="CHEBI:59789"/>
    </ligand>
</feature>
<evidence type="ECO:0000256" key="3">
    <source>
        <dbReference type="ARBA" id="ARBA00022691"/>
    </source>
</evidence>
<dbReference type="InterPro" id="IPR019874">
    <property type="entry name" value="RF_methyltr_PrmC"/>
</dbReference>
<dbReference type="InterPro" id="IPR007848">
    <property type="entry name" value="Small_mtfrase_dom"/>
</dbReference>
<comment type="catalytic activity">
    <reaction evidence="4 5">
        <text>L-glutaminyl-[peptide chain release factor] + S-adenosyl-L-methionine = N(5)-methyl-L-glutaminyl-[peptide chain release factor] + S-adenosyl-L-homocysteine + H(+)</text>
        <dbReference type="Rhea" id="RHEA:42896"/>
        <dbReference type="Rhea" id="RHEA-COMP:10271"/>
        <dbReference type="Rhea" id="RHEA-COMP:10272"/>
        <dbReference type="ChEBI" id="CHEBI:15378"/>
        <dbReference type="ChEBI" id="CHEBI:30011"/>
        <dbReference type="ChEBI" id="CHEBI:57856"/>
        <dbReference type="ChEBI" id="CHEBI:59789"/>
        <dbReference type="ChEBI" id="CHEBI:61891"/>
        <dbReference type="EC" id="2.1.1.297"/>
    </reaction>
</comment>
<name>A0A9X3ZJP9_9HYPH</name>
<keyword evidence="2 5" id="KW-0808">Transferase</keyword>
<dbReference type="InterPro" id="IPR004556">
    <property type="entry name" value="HemK-like"/>
</dbReference>